<evidence type="ECO:0008006" key="3">
    <source>
        <dbReference type="Google" id="ProtNLM"/>
    </source>
</evidence>
<sequence>MKEAAAHEQFIRSFFHEYDCPILSDENGRLVIQLTDKMDEALMNRPFYWHYIKKMGRQGDPMSLTLITNPDLSEEKGEYIHSGSPRLRQLYRFLQDNCRFTKLYEAVTITDQQSPLVPWLVTNLRISYFGKQKKDELLSIGLNLIHGTMAPSFMERIENYPLETTISDFTFPMTPLIRIPSGYQRIVSYIHRHIESQDRTWASQAMEALHEEKQLLSAFFKEENEEERKLLEQELEALKGRFTPKVTVDVINGGLFYFTQATTNQIII</sequence>
<dbReference type="Pfam" id="PF11079">
    <property type="entry name" value="YqhG"/>
    <property type="match status" value="1"/>
</dbReference>
<organism evidence="1 2">
    <name type="scientific">Thalassobacillus devorans</name>
    <dbReference type="NCBI Taxonomy" id="279813"/>
    <lineage>
        <taxon>Bacteria</taxon>
        <taxon>Bacillati</taxon>
        <taxon>Bacillota</taxon>
        <taxon>Bacilli</taxon>
        <taxon>Bacillales</taxon>
        <taxon>Bacillaceae</taxon>
        <taxon>Thalassobacillus</taxon>
    </lineage>
</organism>
<reference evidence="2" key="1">
    <citation type="journal article" date="2019" name="Int. J. Syst. Evol. Microbiol.">
        <title>The Global Catalogue of Microorganisms (GCM) 10K type strain sequencing project: providing services to taxonomists for standard genome sequencing and annotation.</title>
        <authorList>
            <consortium name="The Broad Institute Genomics Platform"/>
            <consortium name="The Broad Institute Genome Sequencing Center for Infectious Disease"/>
            <person name="Wu L."/>
            <person name="Ma J."/>
        </authorList>
    </citation>
    <scope>NUCLEOTIDE SEQUENCE [LARGE SCALE GENOMIC DNA]</scope>
    <source>
        <strain evidence="2">CCM 7282</strain>
    </source>
</reference>
<dbReference type="RefSeq" id="WP_062446679.1">
    <property type="nucleotide sequence ID" value="NZ_BMCJ01000004.1"/>
</dbReference>
<gene>
    <name evidence="1" type="ORF">GCM10007216_22820</name>
</gene>
<dbReference type="EMBL" id="BMCJ01000004">
    <property type="protein sequence ID" value="GGC91554.1"/>
    <property type="molecule type" value="Genomic_DNA"/>
</dbReference>
<comment type="caution">
    <text evidence="1">The sequence shown here is derived from an EMBL/GenBank/DDBJ whole genome shotgun (WGS) entry which is preliminary data.</text>
</comment>
<evidence type="ECO:0000313" key="1">
    <source>
        <dbReference type="EMBL" id="GGC91554.1"/>
    </source>
</evidence>
<accession>A0ABQ1P9K6</accession>
<keyword evidence="2" id="KW-1185">Reference proteome</keyword>
<protein>
    <recommendedName>
        <fullName evidence="3">YqhG family protein</fullName>
    </recommendedName>
</protein>
<dbReference type="Proteomes" id="UP000619534">
    <property type="component" value="Unassembled WGS sequence"/>
</dbReference>
<proteinExistence type="predicted"/>
<evidence type="ECO:0000313" key="2">
    <source>
        <dbReference type="Proteomes" id="UP000619534"/>
    </source>
</evidence>
<dbReference type="InterPro" id="IPR024562">
    <property type="entry name" value="YqhG"/>
</dbReference>
<name>A0ABQ1P9K6_9BACI</name>